<gene>
    <name evidence="1" type="ORF">IEQ34_008403</name>
</gene>
<dbReference type="Proteomes" id="UP000775213">
    <property type="component" value="Unassembled WGS sequence"/>
</dbReference>
<sequence length="63" mass="7050">MSKNFKYGITSRRRTQYCRCAIIDITRAPKYRHGGVQSLFNSATASEESAPQSPILVCIAPRC</sequence>
<proteinExistence type="predicted"/>
<evidence type="ECO:0000313" key="1">
    <source>
        <dbReference type="EMBL" id="KAH0460828.1"/>
    </source>
</evidence>
<organism evidence="1 2">
    <name type="scientific">Dendrobium chrysotoxum</name>
    <name type="common">Orchid</name>
    <dbReference type="NCBI Taxonomy" id="161865"/>
    <lineage>
        <taxon>Eukaryota</taxon>
        <taxon>Viridiplantae</taxon>
        <taxon>Streptophyta</taxon>
        <taxon>Embryophyta</taxon>
        <taxon>Tracheophyta</taxon>
        <taxon>Spermatophyta</taxon>
        <taxon>Magnoliopsida</taxon>
        <taxon>Liliopsida</taxon>
        <taxon>Asparagales</taxon>
        <taxon>Orchidaceae</taxon>
        <taxon>Epidendroideae</taxon>
        <taxon>Malaxideae</taxon>
        <taxon>Dendrobiinae</taxon>
        <taxon>Dendrobium</taxon>
    </lineage>
</organism>
<keyword evidence="2" id="KW-1185">Reference proteome</keyword>
<accession>A0AAV7GYT8</accession>
<dbReference type="EMBL" id="JAGFBR010000009">
    <property type="protein sequence ID" value="KAH0460828.1"/>
    <property type="molecule type" value="Genomic_DNA"/>
</dbReference>
<comment type="caution">
    <text evidence="1">The sequence shown here is derived from an EMBL/GenBank/DDBJ whole genome shotgun (WGS) entry which is preliminary data.</text>
</comment>
<dbReference type="AlphaFoldDB" id="A0AAV7GYT8"/>
<name>A0AAV7GYT8_DENCH</name>
<reference evidence="1 2" key="1">
    <citation type="journal article" date="2021" name="Hortic Res">
        <title>Chromosome-scale assembly of the Dendrobium chrysotoxum genome enhances the understanding of orchid evolution.</title>
        <authorList>
            <person name="Zhang Y."/>
            <person name="Zhang G.Q."/>
            <person name="Zhang D."/>
            <person name="Liu X.D."/>
            <person name="Xu X.Y."/>
            <person name="Sun W.H."/>
            <person name="Yu X."/>
            <person name="Zhu X."/>
            <person name="Wang Z.W."/>
            <person name="Zhao X."/>
            <person name="Zhong W.Y."/>
            <person name="Chen H."/>
            <person name="Yin W.L."/>
            <person name="Huang T."/>
            <person name="Niu S.C."/>
            <person name="Liu Z.J."/>
        </authorList>
    </citation>
    <scope>NUCLEOTIDE SEQUENCE [LARGE SCALE GENOMIC DNA]</scope>
    <source>
        <strain evidence="1">Lindl</strain>
    </source>
</reference>
<evidence type="ECO:0000313" key="2">
    <source>
        <dbReference type="Proteomes" id="UP000775213"/>
    </source>
</evidence>
<protein>
    <submittedName>
        <fullName evidence="1">Uncharacterized protein</fullName>
    </submittedName>
</protein>